<reference evidence="1 2" key="1">
    <citation type="submission" date="2020-08" db="EMBL/GenBank/DDBJ databases">
        <title>Genomic Encyclopedia of Type Strains, Phase IV (KMG-IV): sequencing the most valuable type-strain genomes for metagenomic binning, comparative biology and taxonomic classification.</title>
        <authorList>
            <person name="Goeker M."/>
        </authorList>
    </citation>
    <scope>NUCLEOTIDE SEQUENCE [LARGE SCALE GENOMIC DNA]</scope>
    <source>
        <strain evidence="1 2">DSM 26944</strain>
    </source>
</reference>
<dbReference type="AlphaFoldDB" id="A0A7W9EMJ8"/>
<protein>
    <submittedName>
        <fullName evidence="1">Uncharacterized protein</fullName>
    </submittedName>
</protein>
<gene>
    <name evidence="1" type="ORF">FHS76_002010</name>
</gene>
<evidence type="ECO:0000313" key="2">
    <source>
        <dbReference type="Proteomes" id="UP000555546"/>
    </source>
</evidence>
<dbReference type="EMBL" id="JACIJG010000006">
    <property type="protein sequence ID" value="MBB5702135.1"/>
    <property type="molecule type" value="Genomic_DNA"/>
</dbReference>
<comment type="caution">
    <text evidence="1">The sequence shown here is derived from an EMBL/GenBank/DDBJ whole genome shotgun (WGS) entry which is preliminary data.</text>
</comment>
<keyword evidence="2" id="KW-1185">Reference proteome</keyword>
<accession>A0A7W9EMJ8</accession>
<name>A0A7W9EMJ8_9HYPH</name>
<sequence>MKLYAAKVTLKNGDLLPPLTVIAEDDNHALARFIAYIDDHGHEDAKYSISELPVSELSFFGYEKADPETRVLQHVNIDWQKVLMEKLAVGSMDANDQ</sequence>
<dbReference type="RefSeq" id="WP_183651399.1">
    <property type="nucleotide sequence ID" value="NZ_JACIJG010000006.1"/>
</dbReference>
<dbReference type="Proteomes" id="UP000555546">
    <property type="component" value="Unassembled WGS sequence"/>
</dbReference>
<evidence type="ECO:0000313" key="1">
    <source>
        <dbReference type="EMBL" id="MBB5702135.1"/>
    </source>
</evidence>
<organism evidence="1 2">
    <name type="scientific">Brucella daejeonensis</name>
    <dbReference type="NCBI Taxonomy" id="659015"/>
    <lineage>
        <taxon>Bacteria</taxon>
        <taxon>Pseudomonadati</taxon>
        <taxon>Pseudomonadota</taxon>
        <taxon>Alphaproteobacteria</taxon>
        <taxon>Hyphomicrobiales</taxon>
        <taxon>Brucellaceae</taxon>
        <taxon>Brucella/Ochrobactrum group</taxon>
        <taxon>Brucella</taxon>
    </lineage>
</organism>
<proteinExistence type="predicted"/>